<feature type="region of interest" description="Disordered" evidence="2">
    <location>
        <begin position="1714"/>
        <end position="1792"/>
    </location>
</feature>
<evidence type="ECO:0000256" key="1">
    <source>
        <dbReference type="ARBA" id="ARBA00022490"/>
    </source>
</evidence>
<dbReference type="PANTHER" id="PTHR12601:SF39">
    <property type="entry name" value="PROTEIN REDUCED CHLOROPLAST COVERAGE 2"/>
    <property type="match status" value="1"/>
</dbReference>
<feature type="region of interest" description="Disordered" evidence="2">
    <location>
        <begin position="124"/>
        <end position="144"/>
    </location>
</feature>
<dbReference type="Pfam" id="PF15044">
    <property type="entry name" value="CLU_N"/>
    <property type="match status" value="1"/>
</dbReference>
<evidence type="ECO:0000313" key="4">
    <source>
        <dbReference type="EMBL" id="KAF9617906.1"/>
    </source>
</evidence>
<dbReference type="InterPro" id="IPR011990">
    <property type="entry name" value="TPR-like_helical_dom_sf"/>
</dbReference>
<dbReference type="SUPFAM" id="SSF48452">
    <property type="entry name" value="TPR-like"/>
    <property type="match status" value="1"/>
</dbReference>
<dbReference type="PROSITE" id="PS51823">
    <property type="entry name" value="CLU"/>
    <property type="match status" value="1"/>
</dbReference>
<keyword evidence="1" id="KW-0963">Cytoplasm</keyword>
<feature type="region of interest" description="Disordered" evidence="2">
    <location>
        <begin position="1"/>
        <end position="24"/>
    </location>
</feature>
<evidence type="ECO:0000256" key="2">
    <source>
        <dbReference type="SAM" id="MobiDB-lite"/>
    </source>
</evidence>
<feature type="compositionally biased region" description="Polar residues" evidence="2">
    <location>
        <begin position="1187"/>
        <end position="1197"/>
    </location>
</feature>
<feature type="compositionally biased region" description="Basic and acidic residues" evidence="2">
    <location>
        <begin position="631"/>
        <end position="647"/>
    </location>
</feature>
<feature type="region of interest" description="Disordered" evidence="2">
    <location>
        <begin position="1555"/>
        <end position="1593"/>
    </location>
</feature>
<accession>A0A835MBQ2</accession>
<feature type="domain" description="Clu" evidence="3">
    <location>
        <begin position="301"/>
        <end position="577"/>
    </location>
</feature>
<comment type="caution">
    <text evidence="4">The sequence shown here is derived from an EMBL/GenBank/DDBJ whole genome shotgun (WGS) entry which is preliminary data.</text>
</comment>
<feature type="compositionally biased region" description="Basic and acidic residues" evidence="2">
    <location>
        <begin position="1741"/>
        <end position="1768"/>
    </location>
</feature>
<dbReference type="EMBL" id="JADFTS010000003">
    <property type="protein sequence ID" value="KAF9617906.1"/>
    <property type="molecule type" value="Genomic_DNA"/>
</dbReference>
<evidence type="ECO:0000313" key="5">
    <source>
        <dbReference type="Proteomes" id="UP000631114"/>
    </source>
</evidence>
<dbReference type="PANTHER" id="PTHR12601">
    <property type="entry name" value="EUKARYOTIC TRANSLATION INITIATION FACTOR 3 SUBUNIT EIF-3"/>
    <property type="match status" value="1"/>
</dbReference>
<feature type="compositionally biased region" description="Basic and acidic residues" evidence="2">
    <location>
        <begin position="570"/>
        <end position="586"/>
    </location>
</feature>
<name>A0A835MBQ2_9MAGN</name>
<feature type="region of interest" description="Disordered" evidence="2">
    <location>
        <begin position="1384"/>
        <end position="1498"/>
    </location>
</feature>
<dbReference type="InterPro" id="IPR033646">
    <property type="entry name" value="CLU-central"/>
</dbReference>
<dbReference type="Gene3D" id="1.25.40.10">
    <property type="entry name" value="Tetratricopeptide repeat domain"/>
    <property type="match status" value="1"/>
</dbReference>
<feature type="compositionally biased region" description="Polar residues" evidence="2">
    <location>
        <begin position="1773"/>
        <end position="1788"/>
    </location>
</feature>
<proteinExistence type="predicted"/>
<feature type="compositionally biased region" description="Polar residues" evidence="2">
    <location>
        <begin position="124"/>
        <end position="141"/>
    </location>
</feature>
<protein>
    <recommendedName>
        <fullName evidence="3">Clu domain-containing protein</fullName>
    </recommendedName>
</protein>
<dbReference type="InterPro" id="IPR025697">
    <property type="entry name" value="CLU_dom"/>
</dbReference>
<dbReference type="InterPro" id="IPR027523">
    <property type="entry name" value="CLU_prot"/>
</dbReference>
<feature type="compositionally biased region" description="Polar residues" evidence="2">
    <location>
        <begin position="1204"/>
        <end position="1219"/>
    </location>
</feature>
<feature type="compositionally biased region" description="Polar residues" evidence="2">
    <location>
        <begin position="1571"/>
        <end position="1589"/>
    </location>
</feature>
<feature type="compositionally biased region" description="Basic and acidic residues" evidence="2">
    <location>
        <begin position="1326"/>
        <end position="1340"/>
    </location>
</feature>
<dbReference type="CDD" id="cd15466">
    <property type="entry name" value="CLU-central"/>
    <property type="match status" value="1"/>
</dbReference>
<feature type="region of interest" description="Disordered" evidence="2">
    <location>
        <begin position="1165"/>
        <end position="1219"/>
    </location>
</feature>
<dbReference type="OrthoDB" id="1414216at2759"/>
<feature type="compositionally biased region" description="Basic and acidic residues" evidence="2">
    <location>
        <begin position="1459"/>
        <end position="1489"/>
    </location>
</feature>
<dbReference type="InterPro" id="IPR028275">
    <property type="entry name" value="CLU_N"/>
</dbReference>
<dbReference type="GO" id="GO:0005737">
    <property type="term" value="C:cytoplasm"/>
    <property type="evidence" value="ECO:0007669"/>
    <property type="project" value="TreeGrafter"/>
</dbReference>
<feature type="compositionally biased region" description="Polar residues" evidence="2">
    <location>
        <begin position="1425"/>
        <end position="1458"/>
    </location>
</feature>
<feature type="compositionally biased region" description="Low complexity" evidence="2">
    <location>
        <begin position="1253"/>
        <end position="1262"/>
    </location>
</feature>
<feature type="region of interest" description="Disordered" evidence="2">
    <location>
        <begin position="1635"/>
        <end position="1685"/>
    </location>
</feature>
<reference evidence="4 5" key="1">
    <citation type="submission" date="2020-10" db="EMBL/GenBank/DDBJ databases">
        <title>The Coptis chinensis genome and diversification of protoberbering-type alkaloids.</title>
        <authorList>
            <person name="Wang B."/>
            <person name="Shu S."/>
            <person name="Song C."/>
            <person name="Liu Y."/>
        </authorList>
    </citation>
    <scope>NUCLEOTIDE SEQUENCE [LARGE SCALE GENOMIC DNA]</scope>
    <source>
        <strain evidence="4">HL-2020</strain>
        <tissue evidence="4">Leaf</tissue>
    </source>
</reference>
<organism evidence="4 5">
    <name type="scientific">Coptis chinensis</name>
    <dbReference type="NCBI Taxonomy" id="261450"/>
    <lineage>
        <taxon>Eukaryota</taxon>
        <taxon>Viridiplantae</taxon>
        <taxon>Streptophyta</taxon>
        <taxon>Embryophyta</taxon>
        <taxon>Tracheophyta</taxon>
        <taxon>Spermatophyta</taxon>
        <taxon>Magnoliopsida</taxon>
        <taxon>Ranunculales</taxon>
        <taxon>Ranunculaceae</taxon>
        <taxon>Coptidoideae</taxon>
        <taxon>Coptis</taxon>
    </lineage>
</organism>
<feature type="compositionally biased region" description="Basic and acidic residues" evidence="2">
    <location>
        <begin position="597"/>
        <end position="616"/>
    </location>
</feature>
<feature type="region of interest" description="Disordered" evidence="2">
    <location>
        <begin position="570"/>
        <end position="647"/>
    </location>
</feature>
<feature type="compositionally biased region" description="Basic residues" evidence="2">
    <location>
        <begin position="7"/>
        <end position="18"/>
    </location>
</feature>
<feature type="region of interest" description="Disordered" evidence="2">
    <location>
        <begin position="1237"/>
        <end position="1278"/>
    </location>
</feature>
<feature type="region of interest" description="Disordered" evidence="2">
    <location>
        <begin position="1326"/>
        <end position="1364"/>
    </location>
</feature>
<gene>
    <name evidence="4" type="ORF">IFM89_039125</name>
</gene>
<dbReference type="Pfam" id="PF12807">
    <property type="entry name" value="eIF3_p135"/>
    <property type="match status" value="1"/>
</dbReference>
<dbReference type="Proteomes" id="UP000631114">
    <property type="component" value="Unassembled WGS sequence"/>
</dbReference>
<sequence length="1829" mass="200131">MAPKTGGKSKPHKTKGEKKKKEEKVLPTALDITVETPDYTQLTLKGISTDKILDVKKLLAVNTETCHMTCYSLSHEVRGGSQKDTVDIVSLKPAFLSIVQENYTEEQAINHIRRLLDIVACTTSPSSSPKQVNKKTSTTVTEDNKDGTTSVVVVVESEGEKDKEGSMCPPTKLGHFYDFFSFSHLTAPIQYIRKSSRPFEEKKEEDFFQIDVRVCSGKPVKIVASRKGFYPVGKQPLISHSLVGLLQQISPNFDAAYKFLMKAFTEHNKFGNLPYGFRANTWVVPPVAAENSSVFPPLPTEDESWGGSGGGQGRDGKHDYRPWAREFSILAAMPCKTPEERQVRDRKAFLLHCLFVDVSVVKAVAAIQRLIDSNVCSQSCSIASILHEEQVGDLQITVTRDIPDASTKSNSKVVANQASGLSKEEITQRNLLKGITADESATVHDTATLGVVVVRHCGYTAVVRVPVERVQEGTPLPKDIDIEDQPDGGAGALNVNSLRMLLHKSTTPQPSTGVQRIQNSELEDLWSARSLVRKVLQDSLEKLQKEATNPRLSIRWELGACWVQHLQNHAPEKTDAKKTEEAKVEPTVKGLGKHGGLLKEIKKKTDEKSHNTEQGRDNVSTNGPNPCGKSESIDDKESEKQESEKEMMLSKLLPEAALFHLKDSGTGFHLKSIFNALGIRWKAFLPAIPKLLPPVELLRILDTPPSALKPLKEACVANIPCKVFLWLYVSKSSMPLPSGALLLPLKPGVAKQVANRLYIYKKVELADKLPHVQSLCIHEMIVRAYKHILQASVAAIGNIADLSGTIAACLNVFLGSPLPENTDTNIADDNYLKWKWVETFLSKRFGWQWNSESSQNLRKFAILRGLCHKSYQVGLELVPRDYDMDTPSPFRKSDIVSMVPVYKATIYQQKALDINERELGLDHPDTMKSYGDLAVFYYRLQHTELALKYVNRALYLLHLTCGPSHPNTAATYINTAASYHAIAIALSLMEAYSLSVQHEQTTLQILQAKLGKEDLRTQDAAAWLEYFESKALEQQEAARNGTPKPDASIASKGHLSVSDLLDYINPDADLKRRESQRKQAALLKVKGRPGQNQWETVASEYQKDLALSPAYPVTETSSDKENKAEAQPVEPKIEISNSGLGDGSTINQQLELVHDDILDEGWQEAVPKGRSPAGCKPSGSRRPSLAKLSTNSMNVSESARYRGKTSTFTSPRTSPNETYGASTAVFVSKKLVKSSSFSPKVNSTTAPIPGSDKAANSKSAPASPLPSVPPAKSTSLGSSASIQSAGKLLSYKEVALAPPGTIEKAVAEKQAKEHIEHNSQVRVEKVNMEPTESEKAKEKQVQTSIQGEKLSPVSTVEKKCPTSNKKETELQNLMVIELSQETKGAGVIQKEAKAGEVGSQTEKSDIVKDSVSNVAPSEYDDPEAGSTSSVECAMTSSNSDSQLITTENTIVQTETESATVKENKREGAECRRELTNEGELEKSLPMDGEKPDEEETGKEMSKKLSAAAPPFNPTMIPVFGSVPIPSFKDHGGILPVPTNIPLMLTVNPIRKAPHQSATARVPYGPRLSGGYRTSNRALRNKPSFQTSEFTGDGQLSPPKIMNPHAAEFIPGQPWVPNGFPVSQNGFVVFPGVPLTPNGHPESPNGTLTSPNGVLASPNGVPVPPNGLPASPNGIPASPDVLPSSLNSMTVPPDAFLAPPNSSLESATLVNVEKDEKQNEAHVQENVCIDNSLTEDNEEDNQEHHDEVDEHRKQEVDSEESKQSEKVELEETEQNSSNVEQDPNPTSVSDDLAVIKETYCTSRDNEKPTKCWGDYSDSEAEVAEVVEVRS</sequence>
<keyword evidence="5" id="KW-1185">Reference proteome</keyword>
<evidence type="ECO:0000259" key="3">
    <source>
        <dbReference type="PROSITE" id="PS51823"/>
    </source>
</evidence>